<accession>A0A2A4X4F4</accession>
<dbReference type="AlphaFoldDB" id="A0A2A4X4F4"/>
<organism evidence="1 2">
    <name type="scientific">Aerophobetes bacterium</name>
    <dbReference type="NCBI Taxonomy" id="2030807"/>
    <lineage>
        <taxon>Bacteria</taxon>
        <taxon>Candidatus Aerophobota</taxon>
    </lineage>
</organism>
<sequence>MGFGIITQHLSFYKKNKFIQFDACIEDAFHQGVKKTFETEGSSGLFKQNTTLFTGSLKSFLMKITKAGITLCFEKKARLGGYFTLPSTLEKFAYTKPQDQANFKAFEAPSFTIKDLVPYTNLLAAIVIPLSGEKSEEAEPMRVPEIPIDDYDEEGFYIEPVREPLDLEPIVKGDLLFIDVDQPFIIPKAPMLIIPLMKEKSLYLKPGKPYTLPLDLTKERLETSTLLTNQTHPLVYL</sequence>
<comment type="caution">
    <text evidence="1">The sequence shown here is derived from an EMBL/GenBank/DDBJ whole genome shotgun (WGS) entry which is preliminary data.</text>
</comment>
<gene>
    <name evidence="1" type="ORF">COB21_02950</name>
</gene>
<protein>
    <submittedName>
        <fullName evidence="1">Uncharacterized protein</fullName>
    </submittedName>
</protein>
<dbReference type="Proteomes" id="UP000218775">
    <property type="component" value="Unassembled WGS sequence"/>
</dbReference>
<evidence type="ECO:0000313" key="1">
    <source>
        <dbReference type="EMBL" id="PCI77562.1"/>
    </source>
</evidence>
<name>A0A2A4X4F4_UNCAE</name>
<reference evidence="2" key="1">
    <citation type="submission" date="2017-08" db="EMBL/GenBank/DDBJ databases">
        <title>A dynamic microbial community with high functional redundancy inhabits the cold, oxic subseafloor aquifer.</title>
        <authorList>
            <person name="Tully B.J."/>
            <person name="Wheat C.G."/>
            <person name="Glazer B.T."/>
            <person name="Huber J.A."/>
        </authorList>
    </citation>
    <scope>NUCLEOTIDE SEQUENCE [LARGE SCALE GENOMIC DNA]</scope>
</reference>
<dbReference type="EMBL" id="NVUK01000015">
    <property type="protein sequence ID" value="PCI77562.1"/>
    <property type="molecule type" value="Genomic_DNA"/>
</dbReference>
<proteinExistence type="predicted"/>
<evidence type="ECO:0000313" key="2">
    <source>
        <dbReference type="Proteomes" id="UP000218775"/>
    </source>
</evidence>